<reference evidence="9 10" key="1">
    <citation type="submission" date="2017-06" db="EMBL/GenBank/DDBJ databases">
        <title>Complete genome sequence of Nitrospirillum amazonense strain CBAmC, an endophytic nitrogen-fixing and plant growth-promoting bacterium, isolated from sugarcane.</title>
        <authorList>
            <person name="Schwab S."/>
            <person name="dos Santos Teixeira K.R."/>
            <person name="Simoes Araujo J.L."/>
            <person name="Soares Vidal M."/>
            <person name="Borges de Freitas H.R."/>
            <person name="Rivello Crivelaro A.L."/>
            <person name="Bueno de Camargo Nunes A."/>
            <person name="dos Santos C.M."/>
            <person name="Palmeira da Silva Rosa D."/>
            <person name="da Silva Padilha D."/>
            <person name="da Silva E."/>
            <person name="Araujo Terra L."/>
            <person name="Soares Mendes V."/>
            <person name="Farinelli L."/>
            <person name="Magalhaes Cruz L."/>
            <person name="Baldani J.I."/>
        </authorList>
    </citation>
    <scope>NUCLEOTIDE SEQUENCE [LARGE SCALE GENOMIC DNA]</scope>
    <source>
        <strain evidence="9 10">CBAmC</strain>
    </source>
</reference>
<dbReference type="Proteomes" id="UP000197153">
    <property type="component" value="Chromosome 2"/>
</dbReference>
<evidence type="ECO:0000256" key="2">
    <source>
        <dbReference type="ARBA" id="ARBA00022448"/>
    </source>
</evidence>
<evidence type="ECO:0000256" key="6">
    <source>
        <dbReference type="ARBA" id="ARBA00023136"/>
    </source>
</evidence>
<dbReference type="AlphaFoldDB" id="A0A248JWM0"/>
<dbReference type="PANTHER" id="PTHR30354">
    <property type="entry name" value="GNT FAMILY GLUCONATE TRANSPORTER"/>
    <property type="match status" value="1"/>
</dbReference>
<gene>
    <name evidence="9" type="ORF">Y958_19060</name>
</gene>
<feature type="transmembrane region" description="Helical" evidence="8">
    <location>
        <begin position="167"/>
        <end position="184"/>
    </location>
</feature>
<proteinExistence type="inferred from homology"/>
<evidence type="ECO:0000256" key="5">
    <source>
        <dbReference type="ARBA" id="ARBA00022989"/>
    </source>
</evidence>
<feature type="transmembrane region" description="Helical" evidence="8">
    <location>
        <begin position="27"/>
        <end position="45"/>
    </location>
</feature>
<dbReference type="InterPro" id="IPR003474">
    <property type="entry name" value="Glcn_transporter"/>
</dbReference>
<dbReference type="GO" id="GO:0015128">
    <property type="term" value="F:gluconate transmembrane transporter activity"/>
    <property type="evidence" value="ECO:0007669"/>
    <property type="project" value="InterPro"/>
</dbReference>
<feature type="transmembrane region" description="Helical" evidence="8">
    <location>
        <begin position="361"/>
        <end position="383"/>
    </location>
</feature>
<feature type="transmembrane region" description="Helical" evidence="8">
    <location>
        <begin position="90"/>
        <end position="116"/>
    </location>
</feature>
<dbReference type="KEGG" id="nao:Y958_19060"/>
<feature type="transmembrane region" description="Helical" evidence="8">
    <location>
        <begin position="128"/>
        <end position="155"/>
    </location>
</feature>
<keyword evidence="2" id="KW-0813">Transport</keyword>
<accession>A0A248JWM0</accession>
<evidence type="ECO:0000256" key="4">
    <source>
        <dbReference type="ARBA" id="ARBA00022692"/>
    </source>
</evidence>
<dbReference type="NCBIfam" id="TIGR00791">
    <property type="entry name" value="gntP"/>
    <property type="match status" value="1"/>
</dbReference>
<sequence length="462" mass="46426">MGDGVGRYRLPAKGVSCRGGRVVGGDLWLVLAAGGCIALAVVLIIRLKLHPFLALLCAALALAVARGMAADRALAALQKGFGDIMGGAGLVVALGLTLGAMLKVSGAAAALANATVGAVGPRWRPWGCLLASLVLGLPLFFETGVVLLLPIIAALPITGDRDGRQRLLLMLPALAGLSVLHALVPPHPGPIIAVDQLGAGVGPTLVLGVLLGLPIAVLAGPVFAGLITPYVAGGDGAQAEVPDRPLPSPWTALAVILLPVVLIAAKAVPALSHGPVLSLLGAPPVALLLANLVALAAFFSPGTWGGGKPVDWDALWHEAMAPAASILLSIAGGGAFKQVLVEAGLADTLARFAEQGAVSPILLAWGIAVMIRLATGSATVATITASGALTSVAATSGVAPEWLVLAVGAGSLFFSHVNDPGFWLVKNYLGLSTADTLKTWSVMETIVSVTGLILVLAASHLF</sequence>
<keyword evidence="5 8" id="KW-1133">Transmembrane helix</keyword>
<keyword evidence="10" id="KW-1185">Reference proteome</keyword>
<name>A0A248JWM0_9PROT</name>
<feature type="transmembrane region" description="Helical" evidence="8">
    <location>
        <begin position="52"/>
        <end position="70"/>
    </location>
</feature>
<comment type="similarity">
    <text evidence="7">Belongs to the GntP permease family.</text>
</comment>
<organism evidence="9 10">
    <name type="scientific">Nitrospirillum viridazoti CBAmc</name>
    <dbReference type="NCBI Taxonomy" id="1441467"/>
    <lineage>
        <taxon>Bacteria</taxon>
        <taxon>Pseudomonadati</taxon>
        <taxon>Pseudomonadota</taxon>
        <taxon>Alphaproteobacteria</taxon>
        <taxon>Rhodospirillales</taxon>
        <taxon>Azospirillaceae</taxon>
        <taxon>Nitrospirillum</taxon>
        <taxon>Nitrospirillum viridazoti</taxon>
    </lineage>
</organism>
<feature type="transmembrane region" description="Helical" evidence="8">
    <location>
        <begin position="277"/>
        <end position="299"/>
    </location>
</feature>
<keyword evidence="4 8" id="KW-0812">Transmembrane</keyword>
<protein>
    <submittedName>
        <fullName evidence="9">Gluconate permease</fullName>
    </submittedName>
</protein>
<dbReference type="EMBL" id="CP022111">
    <property type="protein sequence ID" value="ASG22979.1"/>
    <property type="molecule type" value="Genomic_DNA"/>
</dbReference>
<evidence type="ECO:0000313" key="10">
    <source>
        <dbReference type="Proteomes" id="UP000197153"/>
    </source>
</evidence>
<feature type="transmembrane region" description="Helical" evidence="8">
    <location>
        <begin position="205"/>
        <end position="227"/>
    </location>
</feature>
<comment type="subcellular location">
    <subcellularLocation>
        <location evidence="1">Cell membrane</location>
        <topology evidence="1">Multi-pass membrane protein</topology>
    </subcellularLocation>
</comment>
<evidence type="ECO:0000313" key="9">
    <source>
        <dbReference type="EMBL" id="ASG22979.1"/>
    </source>
</evidence>
<evidence type="ECO:0000256" key="3">
    <source>
        <dbReference type="ARBA" id="ARBA00022475"/>
    </source>
</evidence>
<evidence type="ECO:0000256" key="8">
    <source>
        <dbReference type="SAM" id="Phobius"/>
    </source>
</evidence>
<evidence type="ECO:0000256" key="7">
    <source>
        <dbReference type="ARBA" id="ARBA00049663"/>
    </source>
</evidence>
<feature type="transmembrane region" description="Helical" evidence="8">
    <location>
        <begin position="437"/>
        <end position="458"/>
    </location>
</feature>
<dbReference type="GO" id="GO:0005886">
    <property type="term" value="C:plasma membrane"/>
    <property type="evidence" value="ECO:0007669"/>
    <property type="project" value="UniProtKB-SubCell"/>
</dbReference>
<keyword evidence="3" id="KW-1003">Cell membrane</keyword>
<dbReference type="Pfam" id="PF02447">
    <property type="entry name" value="GntP_permease"/>
    <property type="match status" value="1"/>
</dbReference>
<keyword evidence="6 8" id="KW-0472">Membrane</keyword>
<feature type="transmembrane region" description="Helical" evidence="8">
    <location>
        <begin position="319"/>
        <end position="340"/>
    </location>
</feature>
<dbReference type="PANTHER" id="PTHR30354:SF22">
    <property type="entry name" value="HIGH-AFFINITY GLUCONATE TRANSPORTER"/>
    <property type="match status" value="1"/>
</dbReference>
<feature type="transmembrane region" description="Helical" evidence="8">
    <location>
        <begin position="247"/>
        <end position="265"/>
    </location>
</feature>
<evidence type="ECO:0000256" key="1">
    <source>
        <dbReference type="ARBA" id="ARBA00004651"/>
    </source>
</evidence>
<feature type="transmembrane region" description="Helical" evidence="8">
    <location>
        <begin position="403"/>
        <end position="425"/>
    </location>
</feature>